<dbReference type="GO" id="GO:0006310">
    <property type="term" value="P:DNA recombination"/>
    <property type="evidence" value="ECO:0007669"/>
    <property type="project" value="UniProtKB-UniRule"/>
</dbReference>
<dbReference type="AlphaFoldDB" id="A0AAI8AN26"/>
<dbReference type="Gene3D" id="3.40.1350.10">
    <property type="match status" value="1"/>
</dbReference>
<feature type="site" description="Transition state stabilizer" evidence="13">
    <location>
        <position position="72"/>
    </location>
</feature>
<comment type="similarity">
    <text evidence="11 13">Belongs to the RecU family.</text>
</comment>
<feature type="binding site" evidence="13">
    <location>
        <position position="70"/>
    </location>
    <ligand>
        <name>Mg(2+)</name>
        <dbReference type="ChEBI" id="CHEBI:18420"/>
    </ligand>
</feature>
<dbReference type="GO" id="GO:0000287">
    <property type="term" value="F:magnesium ion binding"/>
    <property type="evidence" value="ECO:0007669"/>
    <property type="project" value="UniProtKB-UniRule"/>
</dbReference>
<keyword evidence="4 13" id="KW-0479">Metal-binding</keyword>
<dbReference type="HAMAP" id="MF_00130">
    <property type="entry name" value="RecU"/>
    <property type="match status" value="1"/>
</dbReference>
<keyword evidence="5 13" id="KW-0255">Endonuclease</keyword>
<dbReference type="EC" id="3.1.21.10" evidence="13"/>
<evidence type="ECO:0000313" key="14">
    <source>
        <dbReference type="EMBL" id="AFX74386.1"/>
    </source>
</evidence>
<evidence type="ECO:0000256" key="10">
    <source>
        <dbReference type="ARBA" id="ARBA00023204"/>
    </source>
</evidence>
<evidence type="ECO:0000256" key="12">
    <source>
        <dbReference type="ARBA" id="ARBA00029523"/>
    </source>
</evidence>
<comment type="catalytic activity">
    <reaction evidence="13">
        <text>Endonucleolytic cleavage at a junction such as a reciprocal single-stranded crossover between two homologous DNA duplexes (Holliday junction).</text>
        <dbReference type="EC" id="3.1.21.10"/>
    </reaction>
</comment>
<dbReference type="InterPro" id="IPR011335">
    <property type="entry name" value="Restrct_endonuc-II-like"/>
</dbReference>
<comment type="function">
    <text evidence="13">Endonuclease that resolves Holliday junction intermediates in genetic recombination. Cleaves mobile four-strand junctions by introducing symmetrical nicks in paired strands. Promotes annealing of linear ssDNA with homologous dsDNA. Required for DNA repair, homologous recombination and chromosome segregation.</text>
</comment>
<feature type="binding site" evidence="13">
    <location>
        <position position="88"/>
    </location>
    <ligand>
        <name>Mg(2+)</name>
        <dbReference type="ChEBI" id="CHEBI:18420"/>
    </ligand>
</feature>
<feature type="binding site" evidence="13">
    <location>
        <position position="55"/>
    </location>
    <ligand>
        <name>Mg(2+)</name>
        <dbReference type="ChEBI" id="CHEBI:18420"/>
    </ligand>
</feature>
<keyword evidence="6 13" id="KW-0227">DNA damage</keyword>
<protein>
    <recommendedName>
        <fullName evidence="12 13">Holliday junction resolvase RecU</fullName>
        <ecNumber evidence="13">3.1.21.10</ecNumber>
    </recommendedName>
    <alternativeName>
        <fullName evidence="13">Recombination protein U homolog</fullName>
    </alternativeName>
</protein>
<evidence type="ECO:0000256" key="7">
    <source>
        <dbReference type="ARBA" id="ARBA00022801"/>
    </source>
</evidence>
<evidence type="ECO:0000256" key="9">
    <source>
        <dbReference type="ARBA" id="ARBA00023172"/>
    </source>
</evidence>
<feature type="binding site" evidence="13">
    <location>
        <position position="57"/>
    </location>
    <ligand>
        <name>Mg(2+)</name>
        <dbReference type="ChEBI" id="CHEBI:18420"/>
    </ligand>
</feature>
<evidence type="ECO:0000256" key="11">
    <source>
        <dbReference type="ARBA" id="ARBA00023447"/>
    </source>
</evidence>
<keyword evidence="7 13" id="KW-0378">Hydrolase</keyword>
<evidence type="ECO:0000313" key="15">
    <source>
        <dbReference type="Proteomes" id="UP000009399"/>
    </source>
</evidence>
<dbReference type="KEGG" id="mhs:MOS_462"/>
<sequence>MKNKGMILEKILNLTIDFYWKNNIAICHKKNLDIQFKKVNDDLQLEKSYISRKSTVDYYGIYKGIFLAFEAKSTNENKLSLNIIPKHQINYLKKIKQHFGCAFFVILFKTEERFFLISIDKIDFAKQKSLTIEYLTKNGFELMLTYPGIIDFVEFIDKML</sequence>
<evidence type="ECO:0000256" key="6">
    <source>
        <dbReference type="ARBA" id="ARBA00022763"/>
    </source>
</evidence>
<dbReference type="Proteomes" id="UP000009399">
    <property type="component" value="Chromosome"/>
</dbReference>
<keyword evidence="3 13" id="KW-0540">Nuclease</keyword>
<dbReference type="SUPFAM" id="SSF52980">
    <property type="entry name" value="Restriction endonuclease-like"/>
    <property type="match status" value="1"/>
</dbReference>
<comment type="subcellular location">
    <subcellularLocation>
        <location evidence="1 13">Cytoplasm</location>
    </subcellularLocation>
</comment>
<accession>A0AAI8AN26</accession>
<evidence type="ECO:0000256" key="13">
    <source>
        <dbReference type="HAMAP-Rule" id="MF_00130"/>
    </source>
</evidence>
<keyword evidence="10 13" id="KW-0234">DNA repair</keyword>
<dbReference type="GO" id="GO:0005737">
    <property type="term" value="C:cytoplasm"/>
    <property type="evidence" value="ECO:0007669"/>
    <property type="project" value="UniProtKB-SubCell"/>
</dbReference>
<name>A0AAI8AN26_MESHY</name>
<evidence type="ECO:0000256" key="8">
    <source>
        <dbReference type="ARBA" id="ARBA00022842"/>
    </source>
</evidence>
<keyword evidence="9 13" id="KW-0233">DNA recombination</keyword>
<evidence type="ECO:0000256" key="5">
    <source>
        <dbReference type="ARBA" id="ARBA00022759"/>
    </source>
</evidence>
<keyword evidence="2 13" id="KW-0963">Cytoplasm</keyword>
<organism evidence="14 15">
    <name type="scientific">Mesomycoplasma hyorhinis SK76</name>
    <dbReference type="NCBI Taxonomy" id="1118964"/>
    <lineage>
        <taxon>Bacteria</taxon>
        <taxon>Bacillati</taxon>
        <taxon>Mycoplasmatota</taxon>
        <taxon>Mycoplasmoidales</taxon>
        <taxon>Metamycoplasmataceae</taxon>
        <taxon>Mesomycoplasma</taxon>
    </lineage>
</organism>
<dbReference type="CDD" id="cd22354">
    <property type="entry name" value="RecU-like"/>
    <property type="match status" value="1"/>
</dbReference>
<gene>
    <name evidence="13" type="primary">recU</name>
    <name evidence="14" type="ORF">MOS_462</name>
</gene>
<dbReference type="GO" id="GO:0006281">
    <property type="term" value="P:DNA repair"/>
    <property type="evidence" value="ECO:0007669"/>
    <property type="project" value="UniProtKB-UniRule"/>
</dbReference>
<dbReference type="Pfam" id="PF03838">
    <property type="entry name" value="RecU"/>
    <property type="match status" value="1"/>
</dbReference>
<evidence type="ECO:0000256" key="3">
    <source>
        <dbReference type="ARBA" id="ARBA00022722"/>
    </source>
</evidence>
<dbReference type="InterPro" id="IPR004612">
    <property type="entry name" value="Resolv_RecU"/>
</dbReference>
<evidence type="ECO:0000256" key="2">
    <source>
        <dbReference type="ARBA" id="ARBA00022490"/>
    </source>
</evidence>
<proteinExistence type="inferred from homology"/>
<keyword evidence="8 13" id="KW-0460">Magnesium</keyword>
<dbReference type="EMBL" id="CP003914">
    <property type="protein sequence ID" value="AFX74386.1"/>
    <property type="molecule type" value="Genomic_DNA"/>
</dbReference>
<dbReference type="NCBIfam" id="NF002581">
    <property type="entry name" value="PRK02234.1-2"/>
    <property type="match status" value="1"/>
</dbReference>
<evidence type="ECO:0000256" key="4">
    <source>
        <dbReference type="ARBA" id="ARBA00022723"/>
    </source>
</evidence>
<evidence type="ECO:0000256" key="1">
    <source>
        <dbReference type="ARBA" id="ARBA00004496"/>
    </source>
</evidence>
<dbReference type="InterPro" id="IPR011856">
    <property type="entry name" value="tRNA_endonuc-like_dom_sf"/>
</dbReference>
<reference evidence="14 15" key="1">
    <citation type="journal article" date="2013" name="Genome Announc.">
        <title>Complete Genome Sequence of Mycoplasma hyorhinis Strain SK76.</title>
        <authorList>
            <person name="Goodison S."/>
            <person name="Urquidi V."/>
            <person name="Kumar D."/>
            <person name="Reyes L."/>
            <person name="Rosser C.J."/>
        </authorList>
    </citation>
    <scope>NUCLEOTIDE SEQUENCE [LARGE SCALE GENOMIC DNA]</scope>
    <source>
        <strain evidence="14 15">SK76</strain>
    </source>
</reference>
<dbReference type="GO" id="GO:0008821">
    <property type="term" value="F:crossover junction DNA endonuclease activity"/>
    <property type="evidence" value="ECO:0007669"/>
    <property type="project" value="UniProtKB-EC"/>
</dbReference>
<dbReference type="GO" id="GO:0007059">
    <property type="term" value="P:chromosome segregation"/>
    <property type="evidence" value="ECO:0007669"/>
    <property type="project" value="UniProtKB-UniRule"/>
</dbReference>
<comment type="cofactor">
    <cofactor evidence="13">
        <name>Mg(2+)</name>
        <dbReference type="ChEBI" id="CHEBI:18420"/>
    </cofactor>
    <text evidence="13">Binds 1 Mg(2+) ion per subunit.</text>
</comment>
<dbReference type="GO" id="GO:0003676">
    <property type="term" value="F:nucleic acid binding"/>
    <property type="evidence" value="ECO:0007669"/>
    <property type="project" value="InterPro"/>
</dbReference>